<dbReference type="InterPro" id="IPR000792">
    <property type="entry name" value="Tscrpt_reg_LuxR_C"/>
</dbReference>
<sequence>MSEVSGDQYRVMIVDDHEVVRRGIVAVIDADARLSVVAEASTVGEAKRRLPAVQPDILVTDLQLPDGTGIDVMNAARQENENQTMLVLTSFNDDAAIRESRAAGASGLLLKSVRSNEIISTIIKVANGETAWPAGGANEDEFDFSAVERRIVEFIGDGLANREIADQLGVAEKTVKNRITGILHKMGLQRRTQVAAWVVARRRADWK</sequence>
<evidence type="ECO:0000313" key="7">
    <source>
        <dbReference type="Proteomes" id="UP000092596"/>
    </source>
</evidence>
<dbReference type="PATRIC" id="fig|1630135.4.peg.1269"/>
<gene>
    <name evidence="6" type="ORF">DAD186_12680</name>
</gene>
<dbReference type="PROSITE" id="PS50110">
    <property type="entry name" value="RESPONSE_REGULATORY"/>
    <property type="match status" value="1"/>
</dbReference>
<evidence type="ECO:0000256" key="2">
    <source>
        <dbReference type="ARBA" id="ARBA00023125"/>
    </source>
</evidence>
<dbReference type="Gene3D" id="3.40.50.2300">
    <property type="match status" value="1"/>
</dbReference>
<dbReference type="InterPro" id="IPR058245">
    <property type="entry name" value="NreC/VraR/RcsB-like_REC"/>
</dbReference>
<feature type="domain" description="Response regulatory" evidence="5">
    <location>
        <begin position="10"/>
        <end position="126"/>
    </location>
</feature>
<dbReference type="SMART" id="SM00421">
    <property type="entry name" value="HTH_LUXR"/>
    <property type="match status" value="1"/>
</dbReference>
<proteinExistence type="predicted"/>
<evidence type="ECO:0008006" key="8">
    <source>
        <dbReference type="Google" id="ProtNLM"/>
    </source>
</evidence>
<protein>
    <recommendedName>
        <fullName evidence="8">Response regulator transcription factor</fullName>
    </recommendedName>
</protein>
<dbReference type="SUPFAM" id="SSF52172">
    <property type="entry name" value="CheY-like"/>
    <property type="match status" value="1"/>
</dbReference>
<keyword evidence="1 3" id="KW-0597">Phosphoprotein</keyword>
<dbReference type="GO" id="GO:0006355">
    <property type="term" value="P:regulation of DNA-templated transcription"/>
    <property type="evidence" value="ECO:0007669"/>
    <property type="project" value="InterPro"/>
</dbReference>
<dbReference type="Pfam" id="PF00196">
    <property type="entry name" value="GerE"/>
    <property type="match status" value="1"/>
</dbReference>
<dbReference type="GO" id="GO:0000160">
    <property type="term" value="P:phosphorelay signal transduction system"/>
    <property type="evidence" value="ECO:0007669"/>
    <property type="project" value="InterPro"/>
</dbReference>
<dbReference type="PRINTS" id="PR00038">
    <property type="entry name" value="HTHLUXR"/>
</dbReference>
<dbReference type="KEGG" id="dva:DAD186_12680"/>
<evidence type="ECO:0000313" key="6">
    <source>
        <dbReference type="EMBL" id="ANP27818.1"/>
    </source>
</evidence>
<evidence type="ECO:0000259" key="4">
    <source>
        <dbReference type="PROSITE" id="PS50043"/>
    </source>
</evidence>
<dbReference type="EMBL" id="CP012117">
    <property type="protein sequence ID" value="ANP27818.1"/>
    <property type="molecule type" value="Genomic_DNA"/>
</dbReference>
<dbReference type="InterPro" id="IPR001789">
    <property type="entry name" value="Sig_transdc_resp-reg_receiver"/>
</dbReference>
<dbReference type="InterPro" id="IPR011006">
    <property type="entry name" value="CheY-like_superfamily"/>
</dbReference>
<dbReference type="PANTHER" id="PTHR45566">
    <property type="entry name" value="HTH-TYPE TRANSCRIPTIONAL REGULATOR YHJB-RELATED"/>
    <property type="match status" value="1"/>
</dbReference>
<reference evidence="6 7" key="1">
    <citation type="submission" date="2015-06" db="EMBL/GenBank/DDBJ databases">
        <title>Investigation of pathophysiology for high-risk pregnancy and development of treatment modality based on it.</title>
        <authorList>
            <person name="Kim B.-C."/>
            <person name="Lim S."/>
        </authorList>
    </citation>
    <scope>NUCLEOTIDE SEQUENCE [LARGE SCALE GENOMIC DNA]</scope>
    <source>
        <strain evidence="6 7">AD1-86</strain>
    </source>
</reference>
<dbReference type="SUPFAM" id="SSF46894">
    <property type="entry name" value="C-terminal effector domain of the bipartite response regulators"/>
    <property type="match status" value="1"/>
</dbReference>
<evidence type="ECO:0000259" key="5">
    <source>
        <dbReference type="PROSITE" id="PS50110"/>
    </source>
</evidence>
<dbReference type="GO" id="GO:0003677">
    <property type="term" value="F:DNA binding"/>
    <property type="evidence" value="ECO:0007669"/>
    <property type="project" value="UniProtKB-KW"/>
</dbReference>
<dbReference type="STRING" id="1630135.DAD186_12680"/>
<dbReference type="InterPro" id="IPR051015">
    <property type="entry name" value="EvgA-like"/>
</dbReference>
<feature type="domain" description="HTH luxR-type" evidence="4">
    <location>
        <begin position="137"/>
        <end position="202"/>
    </location>
</feature>
<accession>A0A1B0ZIP5</accession>
<dbReference type="SMART" id="SM00448">
    <property type="entry name" value="REC"/>
    <property type="match status" value="1"/>
</dbReference>
<dbReference type="InterPro" id="IPR016032">
    <property type="entry name" value="Sig_transdc_resp-reg_C-effctor"/>
</dbReference>
<feature type="modified residue" description="4-aspartylphosphate" evidence="3">
    <location>
        <position position="61"/>
    </location>
</feature>
<dbReference type="AlphaFoldDB" id="A0A1B0ZIP5"/>
<dbReference type="Pfam" id="PF00072">
    <property type="entry name" value="Response_reg"/>
    <property type="match status" value="1"/>
</dbReference>
<evidence type="ECO:0000256" key="1">
    <source>
        <dbReference type="ARBA" id="ARBA00022553"/>
    </source>
</evidence>
<organism evidence="6 7">
    <name type="scientific">Dermabacter vaginalis</name>
    <dbReference type="NCBI Taxonomy" id="1630135"/>
    <lineage>
        <taxon>Bacteria</taxon>
        <taxon>Bacillati</taxon>
        <taxon>Actinomycetota</taxon>
        <taxon>Actinomycetes</taxon>
        <taxon>Micrococcales</taxon>
        <taxon>Dermabacteraceae</taxon>
        <taxon>Dermabacter</taxon>
    </lineage>
</organism>
<dbReference type="Proteomes" id="UP000092596">
    <property type="component" value="Chromosome"/>
</dbReference>
<dbReference type="PANTHER" id="PTHR45566:SF2">
    <property type="entry name" value="NARL SUBFAMILY"/>
    <property type="match status" value="1"/>
</dbReference>
<name>A0A1B0ZIP5_9MICO</name>
<keyword evidence="2" id="KW-0238">DNA-binding</keyword>
<dbReference type="CDD" id="cd17535">
    <property type="entry name" value="REC_NarL-like"/>
    <property type="match status" value="1"/>
</dbReference>
<dbReference type="PROSITE" id="PS50043">
    <property type="entry name" value="HTH_LUXR_2"/>
    <property type="match status" value="1"/>
</dbReference>
<dbReference type="CDD" id="cd06170">
    <property type="entry name" value="LuxR_C_like"/>
    <property type="match status" value="1"/>
</dbReference>
<evidence type="ECO:0000256" key="3">
    <source>
        <dbReference type="PROSITE-ProRule" id="PRU00169"/>
    </source>
</evidence>